<comment type="caution">
    <text evidence="9">The sequence shown here is derived from an EMBL/GenBank/DDBJ whole genome shotgun (WGS) entry which is preliminary data.</text>
</comment>
<evidence type="ECO:0000256" key="2">
    <source>
        <dbReference type="ARBA" id="ARBA00022448"/>
    </source>
</evidence>
<feature type="transmembrane region" description="Helical" evidence="7">
    <location>
        <begin position="401"/>
        <end position="420"/>
    </location>
</feature>
<dbReference type="OrthoDB" id="2985014at2759"/>
<keyword evidence="10" id="KW-1185">Reference proteome</keyword>
<dbReference type="Gene3D" id="1.20.1250.20">
    <property type="entry name" value="MFS general substrate transporter like domains"/>
    <property type="match status" value="2"/>
</dbReference>
<evidence type="ECO:0000313" key="10">
    <source>
        <dbReference type="Proteomes" id="UP000567179"/>
    </source>
</evidence>
<keyword evidence="2" id="KW-0813">Transport</keyword>
<dbReference type="Pfam" id="PF07690">
    <property type="entry name" value="MFS_1"/>
    <property type="match status" value="1"/>
</dbReference>
<proteinExistence type="predicted"/>
<dbReference type="FunFam" id="1.20.1250.20:FF:000013">
    <property type="entry name" value="MFS general substrate transporter"/>
    <property type="match status" value="1"/>
</dbReference>
<evidence type="ECO:0000256" key="6">
    <source>
        <dbReference type="SAM" id="MobiDB-lite"/>
    </source>
</evidence>
<evidence type="ECO:0000256" key="4">
    <source>
        <dbReference type="ARBA" id="ARBA00022989"/>
    </source>
</evidence>
<feature type="region of interest" description="Disordered" evidence="6">
    <location>
        <begin position="1"/>
        <end position="21"/>
    </location>
</feature>
<comment type="subcellular location">
    <subcellularLocation>
        <location evidence="1">Membrane</location>
        <topology evidence="1">Multi-pass membrane protein</topology>
    </subcellularLocation>
</comment>
<feature type="domain" description="Major facilitator superfamily (MFS) profile" evidence="8">
    <location>
        <begin position="46"/>
        <end position="457"/>
    </location>
</feature>
<evidence type="ECO:0000259" key="8">
    <source>
        <dbReference type="PROSITE" id="PS50850"/>
    </source>
</evidence>
<feature type="transmembrane region" description="Helical" evidence="7">
    <location>
        <begin position="82"/>
        <end position="105"/>
    </location>
</feature>
<evidence type="ECO:0000256" key="1">
    <source>
        <dbReference type="ARBA" id="ARBA00004141"/>
    </source>
</evidence>
<feature type="transmembrane region" description="Helical" evidence="7">
    <location>
        <begin position="432"/>
        <end position="453"/>
    </location>
</feature>
<dbReference type="AlphaFoldDB" id="A0A8H5B3Y6"/>
<dbReference type="EMBL" id="JAACJJ010000042">
    <property type="protein sequence ID" value="KAF5316125.1"/>
    <property type="molecule type" value="Genomic_DNA"/>
</dbReference>
<feature type="compositionally biased region" description="Pro residues" evidence="6">
    <location>
        <begin position="1"/>
        <end position="12"/>
    </location>
</feature>
<feature type="transmembrane region" description="Helical" evidence="7">
    <location>
        <begin position="366"/>
        <end position="389"/>
    </location>
</feature>
<sequence>MSTLPPIAPPSPELKGSLSDSASDDVARQNKVYLEQQAVRKLDLTVLPVMAMFYLLSFLDRSNIGNARVAGLQRDLNLTDTQYQICVTVLFVPYICAELPSNLLLRRVGPKLLMPTLLTTWGIMVVLQGLVTSYAGLVVVRAFLGLVEGPMFPGIVLYLSGFYTRAELSLRLALFFSTASLSGAFSGLLAAAIQQMDGVGNKPGWAWIFILEGLFTVIIGLAGFFLVPSTPRDSKFLTHEQKELIMARLEADRPSIRPSDKFSIGEIIKSVTSPHVLVVFVIFFMIGANLYGLALFIPSIIKQLGFDANKTQLLSVGPFAGGFFVTVISAMLSDKYHSRGITNAIISLLAVAGYALYLAGNGKHTAYAALYLIVPGVYATPPVVAAWMANNSEPYYRRATSVAFGFIATNSGGILSTWRFPSKEGPKFRNTTIMGLIFSILIVVFSLMNTAYLNRLNKNKLKPENRERLLEKYSEQSKEDGGLQAWMELGDKHPDFIYTV</sequence>
<feature type="transmembrane region" description="Helical" evidence="7">
    <location>
        <begin position="112"/>
        <end position="131"/>
    </location>
</feature>
<dbReference type="InterPro" id="IPR020846">
    <property type="entry name" value="MFS_dom"/>
</dbReference>
<gene>
    <name evidence="9" type="ORF">D9619_006629</name>
</gene>
<dbReference type="SUPFAM" id="SSF103473">
    <property type="entry name" value="MFS general substrate transporter"/>
    <property type="match status" value="1"/>
</dbReference>
<dbReference type="PANTHER" id="PTHR43791">
    <property type="entry name" value="PERMEASE-RELATED"/>
    <property type="match status" value="1"/>
</dbReference>
<dbReference type="GO" id="GO:0022857">
    <property type="term" value="F:transmembrane transporter activity"/>
    <property type="evidence" value="ECO:0007669"/>
    <property type="project" value="InterPro"/>
</dbReference>
<protein>
    <recommendedName>
        <fullName evidence="8">Major facilitator superfamily (MFS) profile domain-containing protein</fullName>
    </recommendedName>
</protein>
<feature type="transmembrane region" description="Helical" evidence="7">
    <location>
        <begin position="137"/>
        <end position="160"/>
    </location>
</feature>
<dbReference type="GO" id="GO:0016020">
    <property type="term" value="C:membrane"/>
    <property type="evidence" value="ECO:0007669"/>
    <property type="project" value="UniProtKB-SubCell"/>
</dbReference>
<keyword evidence="3 7" id="KW-0812">Transmembrane</keyword>
<feature type="transmembrane region" description="Helical" evidence="7">
    <location>
        <begin position="172"/>
        <end position="193"/>
    </location>
</feature>
<accession>A0A8H5B3Y6</accession>
<feature type="transmembrane region" description="Helical" evidence="7">
    <location>
        <begin position="313"/>
        <end position="333"/>
    </location>
</feature>
<evidence type="ECO:0000256" key="7">
    <source>
        <dbReference type="SAM" id="Phobius"/>
    </source>
</evidence>
<dbReference type="InterPro" id="IPR011701">
    <property type="entry name" value="MFS"/>
</dbReference>
<feature type="transmembrane region" description="Helical" evidence="7">
    <location>
        <begin position="205"/>
        <end position="227"/>
    </location>
</feature>
<keyword evidence="5 7" id="KW-0472">Membrane</keyword>
<feature type="transmembrane region" description="Helical" evidence="7">
    <location>
        <begin position="276"/>
        <end position="301"/>
    </location>
</feature>
<dbReference type="InterPro" id="IPR036259">
    <property type="entry name" value="MFS_trans_sf"/>
</dbReference>
<keyword evidence="4 7" id="KW-1133">Transmembrane helix</keyword>
<dbReference type="PANTHER" id="PTHR43791:SF85">
    <property type="entry name" value="TRANSPORTER, PUTATIVE (AFU_ORTHOLOGUE AFUA_6G00710)-RELATED"/>
    <property type="match status" value="1"/>
</dbReference>
<dbReference type="FunFam" id="1.20.1250.20:FF:000034">
    <property type="entry name" value="MFS general substrate transporter"/>
    <property type="match status" value="1"/>
</dbReference>
<reference evidence="9 10" key="1">
    <citation type="journal article" date="2020" name="ISME J.">
        <title>Uncovering the hidden diversity of litter-decomposition mechanisms in mushroom-forming fungi.</title>
        <authorList>
            <person name="Floudas D."/>
            <person name="Bentzer J."/>
            <person name="Ahren D."/>
            <person name="Johansson T."/>
            <person name="Persson P."/>
            <person name="Tunlid A."/>
        </authorList>
    </citation>
    <scope>NUCLEOTIDE SEQUENCE [LARGE SCALE GENOMIC DNA]</scope>
    <source>
        <strain evidence="9 10">CBS 101986</strain>
    </source>
</reference>
<name>A0A8H5B3Y6_9AGAR</name>
<evidence type="ECO:0000256" key="3">
    <source>
        <dbReference type="ARBA" id="ARBA00022692"/>
    </source>
</evidence>
<organism evidence="9 10">
    <name type="scientific">Psilocybe cf. subviscida</name>
    <dbReference type="NCBI Taxonomy" id="2480587"/>
    <lineage>
        <taxon>Eukaryota</taxon>
        <taxon>Fungi</taxon>
        <taxon>Dikarya</taxon>
        <taxon>Basidiomycota</taxon>
        <taxon>Agaricomycotina</taxon>
        <taxon>Agaricomycetes</taxon>
        <taxon>Agaricomycetidae</taxon>
        <taxon>Agaricales</taxon>
        <taxon>Agaricineae</taxon>
        <taxon>Strophariaceae</taxon>
        <taxon>Psilocybe</taxon>
    </lineage>
</organism>
<feature type="transmembrane region" description="Helical" evidence="7">
    <location>
        <begin position="340"/>
        <end position="360"/>
    </location>
</feature>
<dbReference type="Proteomes" id="UP000567179">
    <property type="component" value="Unassembled WGS sequence"/>
</dbReference>
<evidence type="ECO:0000313" key="9">
    <source>
        <dbReference type="EMBL" id="KAF5316125.1"/>
    </source>
</evidence>
<dbReference type="PROSITE" id="PS50850">
    <property type="entry name" value="MFS"/>
    <property type="match status" value="1"/>
</dbReference>
<evidence type="ECO:0000256" key="5">
    <source>
        <dbReference type="ARBA" id="ARBA00023136"/>
    </source>
</evidence>